<dbReference type="InterPro" id="IPR004155">
    <property type="entry name" value="PBS_lyase_HEAT"/>
</dbReference>
<name>A0ABZ1TNP9_STRVG</name>
<dbReference type="RefSeq" id="WP_328965669.1">
    <property type="nucleotide sequence ID" value="NZ_CP108090.1"/>
</dbReference>
<dbReference type="PANTHER" id="PTHR12697:SF5">
    <property type="entry name" value="DEOXYHYPUSINE HYDROXYLASE"/>
    <property type="match status" value="1"/>
</dbReference>
<dbReference type="Pfam" id="PF13646">
    <property type="entry name" value="HEAT_2"/>
    <property type="match status" value="2"/>
</dbReference>
<proteinExistence type="predicted"/>
<reference evidence="1" key="1">
    <citation type="submission" date="2022-10" db="EMBL/GenBank/DDBJ databases">
        <title>The complete genomes of actinobacterial strains from the NBC collection.</title>
        <authorList>
            <person name="Joergensen T.S."/>
            <person name="Alvarez Arevalo M."/>
            <person name="Sterndorff E.B."/>
            <person name="Faurdal D."/>
            <person name="Vuksanovic O."/>
            <person name="Mourched A.-S."/>
            <person name="Charusanti P."/>
            <person name="Shaw S."/>
            <person name="Blin K."/>
            <person name="Weber T."/>
        </authorList>
    </citation>
    <scope>NUCLEOTIDE SEQUENCE</scope>
    <source>
        <strain evidence="1">NBC_00248</strain>
    </source>
</reference>
<sequence length="384" mass="41061">MTDHRDAAVLRLWGRQLYERQSEPLAWAEAILEATGRPPAAVTAAMSGRFDALADSPSDRAWLLFRTVAKLAANLRGDGRYDADVGTRIGPLALRLGELEPPLAGPLGDALGHPPDGPTSLVTVHAAELRRNRTIRLRAIDALLEWAELGHPQARAALSEVASDHRTQDVTVWTKALNRIALFGDASVEPGLLRALADTGHRGVRWSALACAELGFRRAVPLITALLEHPDPMVREGACEALGLFEEHAAVPALTARLNDDTNRVRSRAALALGQIGGDRALAVLWQAMMERRNPKASHLTSAIAAFGPPVVDDLIALTTDPDPDLRALACRALGSTADDRALPALERLAADDLARTTLGGLVATAAKQGLRTAHRIRARTAST</sequence>
<dbReference type="EMBL" id="CP108090">
    <property type="protein sequence ID" value="WUQ17449.1"/>
    <property type="molecule type" value="Genomic_DNA"/>
</dbReference>
<organism evidence="1 2">
    <name type="scientific">Streptomyces virginiae</name>
    <name type="common">Streptomyces cinnamonensis</name>
    <dbReference type="NCBI Taxonomy" id="1961"/>
    <lineage>
        <taxon>Bacteria</taxon>
        <taxon>Bacillati</taxon>
        <taxon>Actinomycetota</taxon>
        <taxon>Actinomycetes</taxon>
        <taxon>Kitasatosporales</taxon>
        <taxon>Streptomycetaceae</taxon>
        <taxon>Streptomyces</taxon>
    </lineage>
</organism>
<accession>A0ABZ1TNP9</accession>
<dbReference type="InterPro" id="IPR011989">
    <property type="entry name" value="ARM-like"/>
</dbReference>
<gene>
    <name evidence="1" type="ORF">OG517_42125</name>
</gene>
<evidence type="ECO:0000313" key="2">
    <source>
        <dbReference type="Proteomes" id="UP001432039"/>
    </source>
</evidence>
<dbReference type="Proteomes" id="UP001432039">
    <property type="component" value="Chromosome"/>
</dbReference>
<dbReference type="Gene3D" id="1.25.10.10">
    <property type="entry name" value="Leucine-rich Repeat Variant"/>
    <property type="match status" value="2"/>
</dbReference>
<keyword evidence="2" id="KW-1185">Reference proteome</keyword>
<dbReference type="PANTHER" id="PTHR12697">
    <property type="entry name" value="PBS LYASE HEAT-LIKE PROTEIN"/>
    <property type="match status" value="1"/>
</dbReference>
<evidence type="ECO:0000313" key="1">
    <source>
        <dbReference type="EMBL" id="WUQ17449.1"/>
    </source>
</evidence>
<protein>
    <submittedName>
        <fullName evidence="1">HEAT repeat domain-containing protein</fullName>
    </submittedName>
</protein>
<dbReference type="SUPFAM" id="SSF48371">
    <property type="entry name" value="ARM repeat"/>
    <property type="match status" value="1"/>
</dbReference>
<dbReference type="InterPro" id="IPR016024">
    <property type="entry name" value="ARM-type_fold"/>
</dbReference>
<dbReference type="SMART" id="SM00567">
    <property type="entry name" value="EZ_HEAT"/>
    <property type="match status" value="6"/>
</dbReference>